<proteinExistence type="predicted"/>
<keyword evidence="2" id="KW-1185">Reference proteome</keyword>
<dbReference type="GeneID" id="95982643"/>
<dbReference type="Proteomes" id="UP001565368">
    <property type="component" value="Unassembled WGS sequence"/>
</dbReference>
<accession>A0ABR3QGI5</accession>
<protein>
    <submittedName>
        <fullName evidence="1">Uncharacterized protein</fullName>
    </submittedName>
</protein>
<dbReference type="EMBL" id="JBBXJM010000001">
    <property type="protein sequence ID" value="KAL1413816.1"/>
    <property type="molecule type" value="Genomic_DNA"/>
</dbReference>
<organism evidence="1 2">
    <name type="scientific">Vanrija albida</name>
    <dbReference type="NCBI Taxonomy" id="181172"/>
    <lineage>
        <taxon>Eukaryota</taxon>
        <taxon>Fungi</taxon>
        <taxon>Dikarya</taxon>
        <taxon>Basidiomycota</taxon>
        <taxon>Agaricomycotina</taxon>
        <taxon>Tremellomycetes</taxon>
        <taxon>Trichosporonales</taxon>
        <taxon>Trichosporonaceae</taxon>
        <taxon>Vanrija</taxon>
    </lineage>
</organism>
<dbReference type="RefSeq" id="XP_069213760.1">
    <property type="nucleotide sequence ID" value="XM_069350216.1"/>
</dbReference>
<evidence type="ECO:0000313" key="1">
    <source>
        <dbReference type="EMBL" id="KAL1413816.1"/>
    </source>
</evidence>
<name>A0ABR3QGI5_9TREE</name>
<comment type="caution">
    <text evidence="1">The sequence shown here is derived from an EMBL/GenBank/DDBJ whole genome shotgun (WGS) entry which is preliminary data.</text>
</comment>
<reference evidence="1 2" key="1">
    <citation type="submission" date="2023-08" db="EMBL/GenBank/DDBJ databases">
        <title>Annotated Genome Sequence of Vanrija albida AlHP1.</title>
        <authorList>
            <person name="Herzog R."/>
        </authorList>
    </citation>
    <scope>NUCLEOTIDE SEQUENCE [LARGE SCALE GENOMIC DNA]</scope>
    <source>
        <strain evidence="1 2">AlHP1</strain>
    </source>
</reference>
<gene>
    <name evidence="1" type="ORF">Q8F55_001600</name>
</gene>
<sequence>MADDSVSAAVAPTRVPDGHTALSFWALGSDPTPAPPPLAEHLTIYDANNTFDHSPERLWNQMPAEKRNILWSQINLAFEEQSFKAEEDLRSAYRAFLERAVRQLQQEPARSSPMAPISMAPISISLDGHRVNYYDRTVAAFPGARLFPNTRAGLTERLYARGLDGWRPSQDLPGAQSGHSGHSFATLAHVYNVDPVRSWGVMDGIMEIHAFPRAWYTEDRTTYNPWLNPRLDIIARAIGGPHGAAAAEQALLDNWDKSFAYECPEFFRDAVMYTGTFLLRHAIALALFRLLAANEICGAVYGTAIVSDCFFRFYVLGPSRIAVDYLGQYSDLYNLDDPPASRGSVSYSTVFHNNSLMFERAPNWLFRDISVCDPDEVAREERRAPHVDLEGCQRLINITQAAVVRVGACNPFDLKPLPTPIQDEAAAATIAALVDSGLPTEIASLIFELSLGNQPTPADRIPWHSAHPARVFGSAEDIAKEMKEYNPFNRTGRFDPQHLGVKYHAPQAQKQGEPYAGHHVIESVVDNLVRLVLVTRKEMDKLIETQVAADLERYKPPTDNPASPGLKA</sequence>
<evidence type="ECO:0000313" key="2">
    <source>
        <dbReference type="Proteomes" id="UP001565368"/>
    </source>
</evidence>